<reference evidence="2 4" key="1">
    <citation type="journal article" date="2020" name="Virol. J.">
        <title>Investigations into the presence of nidoviruses in pythons.</title>
        <authorList>
            <person name="Blahak S."/>
            <person name="Jenckel M."/>
            <person name="Hoper D."/>
            <person name="Beer M."/>
            <person name="Hoffmann B."/>
            <person name="Schlottau K."/>
        </authorList>
    </citation>
    <scope>NUCLEOTIDE SEQUENCE</scope>
    <source>
        <strain evidence="2">BH128/14-12</strain>
        <strain evidence="3">BH171/14-7</strain>
    </source>
</reference>
<feature type="transmembrane region" description="Helical" evidence="1">
    <location>
        <begin position="215"/>
        <end position="236"/>
    </location>
</feature>
<proteinExistence type="predicted"/>
<accession>A0A6B9D0M9</accession>
<dbReference type="KEGG" id="vg:80537942"/>
<organism evidence="2">
    <name type="scientific">Morelia viridis nidovirus</name>
    <dbReference type="NCBI Taxonomy" id="2016400"/>
    <lineage>
        <taxon>Viruses</taxon>
        <taxon>Riboviria</taxon>
        <taxon>Orthornavirae</taxon>
        <taxon>Pisuviricota</taxon>
        <taxon>Pisoniviricetes</taxon>
        <taxon>Nidovirales</taxon>
        <taxon>Tornidovirineae</taxon>
        <taxon>Tobaniviridae</taxon>
        <taxon>Serpentovirinae</taxon>
        <taxon>Pregotovirus</taxon>
        <taxon>Roypretovirus</taxon>
        <taxon>Pregotovirus heba</taxon>
    </lineage>
</organism>
<keyword evidence="4" id="KW-1185">Reference proteome</keyword>
<dbReference type="EMBL" id="MK182569">
    <property type="protein sequence ID" value="QGW58082.1"/>
    <property type="molecule type" value="Genomic_RNA"/>
</dbReference>
<dbReference type="RefSeq" id="YP_010799549.1">
    <property type="nucleotide sequence ID" value="NC_076657.1"/>
</dbReference>
<dbReference type="EMBL" id="MK182566">
    <property type="protein sequence ID" value="QGW58075.1"/>
    <property type="molecule type" value="Genomic_RNA"/>
</dbReference>
<name>A0A6B9D0M9_9NIDO</name>
<sequence length="256" mass="27550">MKYLIFVAVCLVFVVLVSGTSPTTLNTAQSATISSTVTSKSSSIGSTITTAITSTKFQTSGLVASTIATTKVGAMTIISSTIKQRPSTKSEPTFYATNCYCTNYCALDEPGEGVADGVVMNGSIEFWDTLITLFKPSIKCIVKVEACGFKPYPTTSACLVAFSMFKPTADCKNQTRLRTTEVPVCKEKEIVIINTARKASVVREMSFDTSQSTSGLFFVVVVLISCLSTTIIIFVIKGMFSAGLSPIIKQPKQRFY</sequence>
<evidence type="ECO:0000313" key="4">
    <source>
        <dbReference type="Proteomes" id="UP000832042"/>
    </source>
</evidence>
<keyword evidence="1" id="KW-0472">Membrane</keyword>
<evidence type="ECO:0000313" key="3">
    <source>
        <dbReference type="EMBL" id="QGW58082.1"/>
    </source>
</evidence>
<evidence type="ECO:0000313" key="2">
    <source>
        <dbReference type="EMBL" id="QGW58075.1"/>
    </source>
</evidence>
<dbReference type="Proteomes" id="UP000832042">
    <property type="component" value="Segment"/>
</dbReference>
<keyword evidence="1" id="KW-0812">Transmembrane</keyword>
<dbReference type="GeneID" id="80537942"/>
<evidence type="ECO:0000256" key="1">
    <source>
        <dbReference type="SAM" id="Phobius"/>
    </source>
</evidence>
<keyword evidence="1" id="KW-1133">Transmembrane helix</keyword>
<protein>
    <submittedName>
        <fullName evidence="2">Minor M protein</fullName>
    </submittedName>
</protein>